<dbReference type="InterPro" id="IPR012337">
    <property type="entry name" value="RNaseH-like_sf"/>
</dbReference>
<dbReference type="InterPro" id="IPR002176">
    <property type="entry name" value="X-over_junc_endoDNase_RuvC"/>
</dbReference>
<dbReference type="HAMAP" id="MF_00034">
    <property type="entry name" value="RuvC"/>
    <property type="match status" value="1"/>
</dbReference>
<evidence type="ECO:0000256" key="4">
    <source>
        <dbReference type="ARBA" id="ARBA00022723"/>
    </source>
</evidence>
<keyword evidence="10 12" id="KW-0233">DNA recombination</keyword>
<comment type="subcellular location">
    <subcellularLocation>
        <location evidence="12">Cytoplasm</location>
    </subcellularLocation>
</comment>
<comment type="similarity">
    <text evidence="1 12">Belongs to the RuvC family.</text>
</comment>
<evidence type="ECO:0000256" key="2">
    <source>
        <dbReference type="ARBA" id="ARBA00022490"/>
    </source>
</evidence>
<name>A0ABT6DLT4_9BACT</name>
<dbReference type="InterPro" id="IPR036397">
    <property type="entry name" value="RNaseH_sf"/>
</dbReference>
<comment type="subunit">
    <text evidence="12">Homodimer which binds Holliday junction (HJ) DNA. The HJ becomes 2-fold symmetrical on binding to RuvC with unstacked arms; it has a different conformation from HJ DNA in complex with RuvA. In the full resolvosome a probable DNA-RuvA(4)-RuvB(12)-RuvC(2) complex forms which resolves the HJ.</text>
</comment>
<dbReference type="RefSeq" id="WP_277577571.1">
    <property type="nucleotide sequence ID" value="NZ_JANRMI010000002.1"/>
</dbReference>
<keyword evidence="9 12" id="KW-0238">DNA-binding</keyword>
<keyword evidence="4 12" id="KW-0479">Metal-binding</keyword>
<evidence type="ECO:0000256" key="7">
    <source>
        <dbReference type="ARBA" id="ARBA00022801"/>
    </source>
</evidence>
<sequence length="169" mass="18336">MSSLTVLGVDPGSRITGFGVVRVENGKIEHINHGVIVMDADESFHARMTELGSAFREVMEKYKPHQVVIEKIFLGKNVDSAFKLGHARGVIMYEAGLGKAGVSEYATRSVKKGITGNGGSSKEDVQAMLKVMLNIKAINRIDASDALAMACHHAFELKKKLILQRAVSL</sequence>
<evidence type="ECO:0000256" key="8">
    <source>
        <dbReference type="ARBA" id="ARBA00022842"/>
    </source>
</evidence>
<keyword evidence="5 12" id="KW-0255">Endonuclease</keyword>
<comment type="caution">
    <text evidence="14">The sequence shown here is derived from an EMBL/GenBank/DDBJ whole genome shotgun (WGS) entry which is preliminary data.</text>
</comment>
<feature type="binding site" evidence="12">
    <location>
        <position position="142"/>
    </location>
    <ligand>
        <name>Mg(2+)</name>
        <dbReference type="ChEBI" id="CHEBI:18420"/>
        <label>1</label>
    </ligand>
</feature>
<keyword evidence="7 12" id="KW-0378">Hydrolase</keyword>
<accession>A0ABT6DLT4</accession>
<evidence type="ECO:0000256" key="6">
    <source>
        <dbReference type="ARBA" id="ARBA00022763"/>
    </source>
</evidence>
<dbReference type="SUPFAM" id="SSF53098">
    <property type="entry name" value="Ribonuclease H-like"/>
    <property type="match status" value="1"/>
</dbReference>
<dbReference type="EMBL" id="JANRMI010000002">
    <property type="protein sequence ID" value="MDG0816093.1"/>
    <property type="molecule type" value="Genomic_DNA"/>
</dbReference>
<feature type="active site" evidence="12">
    <location>
        <position position="142"/>
    </location>
</feature>
<reference evidence="14" key="1">
    <citation type="submission" date="2022-08" db="EMBL/GenBank/DDBJ databases">
        <title>Novel Bdellovibrio Species Isolated from Svalbard: Designation Bdellovibrio svalbardensis.</title>
        <authorList>
            <person name="Mitchell R.J."/>
            <person name="Choi S.Y."/>
        </authorList>
    </citation>
    <scope>NUCLEOTIDE SEQUENCE</scope>
    <source>
        <strain evidence="14">PAP01</strain>
    </source>
</reference>
<evidence type="ECO:0000313" key="15">
    <source>
        <dbReference type="Proteomes" id="UP001152321"/>
    </source>
</evidence>
<evidence type="ECO:0000256" key="11">
    <source>
        <dbReference type="ARBA" id="ARBA00023204"/>
    </source>
</evidence>
<dbReference type="CDD" id="cd16962">
    <property type="entry name" value="RuvC"/>
    <property type="match status" value="1"/>
</dbReference>
<comment type="cofactor">
    <cofactor evidence="12">
        <name>Mg(2+)</name>
        <dbReference type="ChEBI" id="CHEBI:18420"/>
    </cofactor>
    <text evidence="12">Binds 2 Mg(2+) ion per subunit.</text>
</comment>
<dbReference type="NCBIfam" id="TIGR00228">
    <property type="entry name" value="ruvC"/>
    <property type="match status" value="1"/>
</dbReference>
<evidence type="ECO:0000256" key="10">
    <source>
        <dbReference type="ARBA" id="ARBA00023172"/>
    </source>
</evidence>
<gene>
    <name evidence="12 14" type="primary">ruvC</name>
    <name evidence="14" type="ORF">NWE73_06945</name>
</gene>
<dbReference type="Pfam" id="PF02075">
    <property type="entry name" value="RuvC"/>
    <property type="match status" value="1"/>
</dbReference>
<organism evidence="14 15">
    <name type="scientific">Bdellovibrio svalbardensis</name>
    <dbReference type="NCBI Taxonomy" id="2972972"/>
    <lineage>
        <taxon>Bacteria</taxon>
        <taxon>Pseudomonadati</taxon>
        <taxon>Bdellovibrionota</taxon>
        <taxon>Bdellovibrionia</taxon>
        <taxon>Bdellovibrionales</taxon>
        <taxon>Pseudobdellovibrionaceae</taxon>
        <taxon>Bdellovibrio</taxon>
    </lineage>
</organism>
<evidence type="ECO:0000256" key="12">
    <source>
        <dbReference type="HAMAP-Rule" id="MF_00034"/>
    </source>
</evidence>
<comment type="catalytic activity">
    <reaction evidence="12">
        <text>Endonucleolytic cleavage at a junction such as a reciprocal single-stranded crossover between two homologous DNA duplexes (Holliday junction).</text>
        <dbReference type="EC" id="3.1.21.10"/>
    </reaction>
</comment>
<evidence type="ECO:0000256" key="13">
    <source>
        <dbReference type="NCBIfam" id="TIGR00228"/>
    </source>
</evidence>
<keyword evidence="8 12" id="KW-0460">Magnesium</keyword>
<feature type="active site" evidence="12">
    <location>
        <position position="70"/>
    </location>
</feature>
<dbReference type="PRINTS" id="PR00696">
    <property type="entry name" value="RSOLVASERUVC"/>
</dbReference>
<evidence type="ECO:0000256" key="9">
    <source>
        <dbReference type="ARBA" id="ARBA00023125"/>
    </source>
</evidence>
<keyword evidence="6 12" id="KW-0227">DNA damage</keyword>
<proteinExistence type="inferred from homology"/>
<dbReference type="EC" id="3.1.21.10" evidence="12 13"/>
<protein>
    <recommendedName>
        <fullName evidence="12 13">Crossover junction endodeoxyribonuclease RuvC</fullName>
        <ecNumber evidence="12 13">3.1.21.10</ecNumber>
    </recommendedName>
    <alternativeName>
        <fullName evidence="12">Holliday junction nuclease RuvC</fullName>
    </alternativeName>
    <alternativeName>
        <fullName evidence="12">Holliday junction resolvase RuvC</fullName>
    </alternativeName>
</protein>
<evidence type="ECO:0000256" key="3">
    <source>
        <dbReference type="ARBA" id="ARBA00022722"/>
    </source>
</evidence>
<evidence type="ECO:0000256" key="1">
    <source>
        <dbReference type="ARBA" id="ARBA00009518"/>
    </source>
</evidence>
<evidence type="ECO:0000313" key="14">
    <source>
        <dbReference type="EMBL" id="MDG0816093.1"/>
    </source>
</evidence>
<dbReference type="PANTHER" id="PTHR30194:SF3">
    <property type="entry name" value="CROSSOVER JUNCTION ENDODEOXYRIBONUCLEASE RUVC"/>
    <property type="match status" value="1"/>
</dbReference>
<dbReference type="Gene3D" id="3.30.420.10">
    <property type="entry name" value="Ribonuclease H-like superfamily/Ribonuclease H"/>
    <property type="match status" value="1"/>
</dbReference>
<comment type="function">
    <text evidence="12">The RuvA-RuvB-RuvC complex processes Holliday junction (HJ) DNA during genetic recombination and DNA repair. Endonuclease that resolves HJ intermediates. Cleaves cruciform DNA by making single-stranded nicks across the HJ at symmetrical positions within the homologous arms, yielding a 5'-phosphate and a 3'-hydroxyl group; requires a central core of homology in the junction. The consensus cleavage sequence is 5'-(A/T)TT(C/G)-3'. Cleavage occurs on the 3'-side of the TT dinucleotide at the point of strand exchange. HJ branch migration catalyzed by RuvA-RuvB allows RuvC to scan DNA until it finds its consensus sequence, where it cleaves and resolves the cruciform DNA.</text>
</comment>
<keyword evidence="2 12" id="KW-0963">Cytoplasm</keyword>
<keyword evidence="3 12" id="KW-0540">Nuclease</keyword>
<dbReference type="PANTHER" id="PTHR30194">
    <property type="entry name" value="CROSSOVER JUNCTION ENDODEOXYRIBONUCLEASE RUVC"/>
    <property type="match status" value="1"/>
</dbReference>
<keyword evidence="11 12" id="KW-0234">DNA repair</keyword>
<feature type="binding site" evidence="12">
    <location>
        <position position="10"/>
    </location>
    <ligand>
        <name>Mg(2+)</name>
        <dbReference type="ChEBI" id="CHEBI:18420"/>
        <label>1</label>
    </ligand>
</feature>
<keyword evidence="15" id="KW-1185">Reference proteome</keyword>
<evidence type="ECO:0000256" key="5">
    <source>
        <dbReference type="ARBA" id="ARBA00022759"/>
    </source>
</evidence>
<dbReference type="Proteomes" id="UP001152321">
    <property type="component" value="Unassembled WGS sequence"/>
</dbReference>
<feature type="active site" evidence="12">
    <location>
        <position position="10"/>
    </location>
</feature>
<feature type="binding site" evidence="12">
    <location>
        <position position="70"/>
    </location>
    <ligand>
        <name>Mg(2+)</name>
        <dbReference type="ChEBI" id="CHEBI:18420"/>
        <label>2</label>
    </ligand>
</feature>